<keyword evidence="6 11" id="KW-0472">Membrane</keyword>
<dbReference type="EC" id="2.3.1.225" evidence="11"/>
<keyword evidence="5 11" id="KW-1133">Transmembrane helix</keyword>
<dbReference type="GO" id="GO:0006612">
    <property type="term" value="P:protein targeting to membrane"/>
    <property type="evidence" value="ECO:0007669"/>
    <property type="project" value="TreeGrafter"/>
</dbReference>
<comment type="subcellular location">
    <subcellularLocation>
        <location evidence="1">Endomembrane system</location>
        <topology evidence="1">Multi-pass membrane protein</topology>
    </subcellularLocation>
</comment>
<reference evidence="14" key="1">
    <citation type="submission" date="2025-08" db="UniProtKB">
        <authorList>
            <consortium name="RefSeq"/>
        </authorList>
    </citation>
    <scope>IDENTIFICATION</scope>
    <source>
        <strain evidence="14">Wakin</strain>
        <tissue evidence="14">Muscle</tissue>
    </source>
</reference>
<keyword evidence="3 11" id="KW-0808">Transferase</keyword>
<evidence type="ECO:0000259" key="12">
    <source>
        <dbReference type="Pfam" id="PF01529"/>
    </source>
</evidence>
<dbReference type="AlphaFoldDB" id="A0A6P6KKZ2"/>
<evidence type="ECO:0000256" key="7">
    <source>
        <dbReference type="ARBA" id="ARBA00023139"/>
    </source>
</evidence>
<evidence type="ECO:0000256" key="8">
    <source>
        <dbReference type="ARBA" id="ARBA00023288"/>
    </source>
</evidence>
<dbReference type="CTD" id="100332332"/>
<dbReference type="Proteomes" id="UP000515129">
    <property type="component" value="Chromosome 33"/>
</dbReference>
<dbReference type="KEGG" id="caua:113052746"/>
<keyword evidence="8" id="KW-0449">Lipoprotein</keyword>
<proteinExistence type="inferred from homology"/>
<evidence type="ECO:0000256" key="1">
    <source>
        <dbReference type="ARBA" id="ARBA00004127"/>
    </source>
</evidence>
<dbReference type="InterPro" id="IPR001594">
    <property type="entry name" value="Palmitoyltrfase_DHHC"/>
</dbReference>
<feature type="domain" description="Palmitoyltransferase DHHC" evidence="12">
    <location>
        <begin position="110"/>
        <end position="231"/>
    </location>
</feature>
<dbReference type="Pfam" id="PF01529">
    <property type="entry name" value="DHHC"/>
    <property type="match status" value="1"/>
</dbReference>
<dbReference type="GO" id="GO:0005794">
    <property type="term" value="C:Golgi apparatus"/>
    <property type="evidence" value="ECO:0007669"/>
    <property type="project" value="TreeGrafter"/>
</dbReference>
<evidence type="ECO:0000256" key="10">
    <source>
        <dbReference type="ARBA" id="ARBA00047790"/>
    </source>
</evidence>
<accession>A0A6P6KKZ2</accession>
<organism evidence="13 14">
    <name type="scientific">Carassius auratus</name>
    <name type="common">Goldfish</name>
    <dbReference type="NCBI Taxonomy" id="7957"/>
    <lineage>
        <taxon>Eukaryota</taxon>
        <taxon>Metazoa</taxon>
        <taxon>Chordata</taxon>
        <taxon>Craniata</taxon>
        <taxon>Vertebrata</taxon>
        <taxon>Euteleostomi</taxon>
        <taxon>Actinopterygii</taxon>
        <taxon>Neopterygii</taxon>
        <taxon>Teleostei</taxon>
        <taxon>Ostariophysi</taxon>
        <taxon>Cypriniformes</taxon>
        <taxon>Cyprinidae</taxon>
        <taxon>Cyprininae</taxon>
        <taxon>Carassius</taxon>
    </lineage>
</organism>
<dbReference type="RefSeq" id="XP_026072960.1">
    <property type="nucleotide sequence ID" value="XM_026217175.1"/>
</dbReference>
<sequence length="279" mass="32494">MVFMFIRRRMFKNMFKSGCLVRTFHVILTWITTLVLFLHNTDLRKCQERGDLFQPVVFSSVVLLSVLMYFTVSLMDPGFVLSDSDTEGTSADSNEELEKMIPQDLSSVKQRRCGYCFKLQPMRARHCKTCKCCVRRFDHHCPWIDNCVGERNHKWFLLYLCVQFVAVSWGLQASWSGVVSAPTWQQWFTQNGFLLGAFALTAVFSVVVLLLLCIHLYLASVNSTTWEFMSRQRILYLKHRDSEENPFDRGLVCNLWDFCCVCGTVAWERIYIRHTNGAK</sequence>
<evidence type="ECO:0000256" key="4">
    <source>
        <dbReference type="ARBA" id="ARBA00022692"/>
    </source>
</evidence>
<evidence type="ECO:0000313" key="14">
    <source>
        <dbReference type="RefSeq" id="XP_026072960.1"/>
    </source>
</evidence>
<comment type="domain">
    <text evidence="11">The DHHC domain is required for palmitoyltransferase activity.</text>
</comment>
<keyword evidence="4 11" id="KW-0812">Transmembrane</keyword>
<evidence type="ECO:0000256" key="5">
    <source>
        <dbReference type="ARBA" id="ARBA00022989"/>
    </source>
</evidence>
<feature type="transmembrane region" description="Helical" evidence="11">
    <location>
        <begin position="52"/>
        <end position="72"/>
    </location>
</feature>
<feature type="transmembrane region" description="Helical" evidence="11">
    <location>
        <begin position="156"/>
        <end position="175"/>
    </location>
</feature>
<evidence type="ECO:0000256" key="6">
    <source>
        <dbReference type="ARBA" id="ARBA00023136"/>
    </source>
</evidence>
<keyword evidence="9 11" id="KW-0012">Acyltransferase</keyword>
<gene>
    <name evidence="14" type="primary">zdhhc12a</name>
</gene>
<dbReference type="PANTHER" id="PTHR22883:SF301">
    <property type="entry name" value="PALMITOYLTRANSFERASE ZDHHC12"/>
    <property type="match status" value="1"/>
</dbReference>
<dbReference type="PROSITE" id="PS50216">
    <property type="entry name" value="DHHC"/>
    <property type="match status" value="1"/>
</dbReference>
<evidence type="ECO:0000256" key="2">
    <source>
        <dbReference type="ARBA" id="ARBA00008574"/>
    </source>
</evidence>
<evidence type="ECO:0000256" key="11">
    <source>
        <dbReference type="RuleBase" id="RU079119"/>
    </source>
</evidence>
<keyword evidence="7" id="KW-0564">Palmitate</keyword>
<dbReference type="OrthoDB" id="331948at2759"/>
<dbReference type="GO" id="GO:0019706">
    <property type="term" value="F:protein-cysteine S-palmitoyltransferase activity"/>
    <property type="evidence" value="ECO:0007669"/>
    <property type="project" value="UniProtKB-EC"/>
</dbReference>
<dbReference type="PANTHER" id="PTHR22883">
    <property type="entry name" value="ZINC FINGER DHHC DOMAIN CONTAINING PROTEIN"/>
    <property type="match status" value="1"/>
</dbReference>
<comment type="catalytic activity">
    <reaction evidence="10">
        <text>L-cysteinyl-[protein] + hexadecanoyl-CoA = S-hexadecanoyl-L-cysteinyl-[protein] + CoA</text>
        <dbReference type="Rhea" id="RHEA:36683"/>
        <dbReference type="Rhea" id="RHEA-COMP:10131"/>
        <dbReference type="Rhea" id="RHEA-COMP:11032"/>
        <dbReference type="ChEBI" id="CHEBI:29950"/>
        <dbReference type="ChEBI" id="CHEBI:57287"/>
        <dbReference type="ChEBI" id="CHEBI:57379"/>
        <dbReference type="ChEBI" id="CHEBI:74151"/>
        <dbReference type="EC" id="2.3.1.225"/>
    </reaction>
    <physiologicalReaction direction="left-to-right" evidence="10">
        <dbReference type="Rhea" id="RHEA:36684"/>
    </physiologicalReaction>
</comment>
<evidence type="ECO:0000256" key="9">
    <source>
        <dbReference type="ARBA" id="ARBA00023315"/>
    </source>
</evidence>
<protein>
    <recommendedName>
        <fullName evidence="11">Palmitoyltransferase</fullName>
        <ecNumber evidence="11">2.3.1.225</ecNumber>
    </recommendedName>
</protein>
<dbReference type="GO" id="GO:0005783">
    <property type="term" value="C:endoplasmic reticulum"/>
    <property type="evidence" value="ECO:0007669"/>
    <property type="project" value="TreeGrafter"/>
</dbReference>
<dbReference type="InterPro" id="IPR039859">
    <property type="entry name" value="PFA4/ZDH16/20/ERF2-like"/>
</dbReference>
<evidence type="ECO:0000256" key="3">
    <source>
        <dbReference type="ARBA" id="ARBA00022679"/>
    </source>
</evidence>
<feature type="transmembrane region" description="Helical" evidence="11">
    <location>
        <begin position="195"/>
        <end position="219"/>
    </location>
</feature>
<comment type="similarity">
    <text evidence="2 11">Belongs to the DHHC palmitoyltransferase family.</text>
</comment>
<keyword evidence="13" id="KW-1185">Reference proteome</keyword>
<feature type="transmembrane region" description="Helical" evidence="11">
    <location>
        <begin position="20"/>
        <end position="40"/>
    </location>
</feature>
<name>A0A6P6KKZ2_CARAU</name>
<evidence type="ECO:0000313" key="13">
    <source>
        <dbReference type="Proteomes" id="UP000515129"/>
    </source>
</evidence>